<dbReference type="Gene3D" id="2.70.70.10">
    <property type="entry name" value="Glucose Permease (Domain IIA)"/>
    <property type="match status" value="1"/>
</dbReference>
<evidence type="ECO:0000313" key="16">
    <source>
        <dbReference type="EMBL" id="WAJ23741.1"/>
    </source>
</evidence>
<accession>A0ABY7AAZ0</accession>
<keyword evidence="5 16" id="KW-0808">Transferase</keyword>
<comment type="subcellular location">
    <subcellularLocation>
        <location evidence="1">Cell membrane</location>
        <topology evidence="1">Multi-pass membrane protein</topology>
    </subcellularLocation>
</comment>
<evidence type="ECO:0000256" key="8">
    <source>
        <dbReference type="ARBA" id="ARBA00022777"/>
    </source>
</evidence>
<evidence type="ECO:0000256" key="4">
    <source>
        <dbReference type="ARBA" id="ARBA00022597"/>
    </source>
</evidence>
<evidence type="ECO:0000256" key="11">
    <source>
        <dbReference type="PROSITE-ProRule" id="PRU00421"/>
    </source>
</evidence>
<dbReference type="GO" id="GO:0016740">
    <property type="term" value="F:transferase activity"/>
    <property type="evidence" value="ECO:0007669"/>
    <property type="project" value="UniProtKB-KW"/>
</dbReference>
<name>A0ABY7AAZ0_9FIRM</name>
<dbReference type="CDD" id="cd00212">
    <property type="entry name" value="PTS_IIB_glc"/>
    <property type="match status" value="1"/>
</dbReference>
<dbReference type="InterPro" id="IPR050558">
    <property type="entry name" value="PTS_Sugar-Specific_Components"/>
</dbReference>
<feature type="transmembrane region" description="Helical" evidence="12">
    <location>
        <begin position="384"/>
        <end position="407"/>
    </location>
</feature>
<keyword evidence="9 12" id="KW-1133">Transmembrane helix</keyword>
<dbReference type="Pfam" id="PF00367">
    <property type="entry name" value="PTS_EIIB"/>
    <property type="match status" value="1"/>
</dbReference>
<keyword evidence="17" id="KW-1185">Reference proteome</keyword>
<dbReference type="PROSITE" id="PS51098">
    <property type="entry name" value="PTS_EIIB_TYPE_1"/>
    <property type="match status" value="1"/>
</dbReference>
<feature type="domain" description="PTS EIIA type-1" evidence="13">
    <location>
        <begin position="493"/>
        <end position="597"/>
    </location>
</feature>
<feature type="domain" description="PTS EIIB type-1" evidence="14">
    <location>
        <begin position="6"/>
        <end position="88"/>
    </location>
</feature>
<feature type="transmembrane region" description="Helical" evidence="12">
    <location>
        <begin position="174"/>
        <end position="194"/>
    </location>
</feature>
<feature type="transmembrane region" description="Helical" evidence="12">
    <location>
        <begin position="247"/>
        <end position="271"/>
    </location>
</feature>
<keyword evidence="2" id="KW-0813">Transport</keyword>
<dbReference type="InterPro" id="IPR001127">
    <property type="entry name" value="PTS_EIIA_1_perm"/>
</dbReference>
<sequence>MAFNHENTARSILDKVGGDKNVIGLTHCMTRLRFVLKDFNVPKDAEIEKIPGVIRVIRQGGQYQVVIGNEVSNVYNELLKLGKFEETTGSKNDGPKENLFFRLSGFIAGCMTPLLPAMLGCGMIKVVLTLLTTFHLVDPTGSTYIALEAAGDAFFYFMPILLAMTTAKRLGSNIYLAMVMAAFLLHPKLGALLAEGSTTYFGLPVTSANYASSVLPVLLMVPIMGYVERFADKICPSLVKVFLKPLIVIFVTIPIALVVVGPIGSIAGNYLASGINLLYSSAGWLAIMLLSAAMPFIVMTGMHYALLPIATIGLATLGFDAVLIITMFCSNLAQGAASLAVAVKNKDKDTRSTASAAGISAIVAGVTEPAMYGVTLKYKTPMMAAVIGAGAAGLYAGITHLVAYSMGGSPSSLSLIQMIGGDSFGNMINGVITLAISLIVTFVMTMILYKPEIKEEETETVKEPAEEKKPLVETIQLTSPVTGTVIPLSQVEDAVFSGGILGEGVGLIPEEGKVFAPADGTISAITETKHAVGMTSEDGAEILIHVGLDTVQLGGEGFVLHCKVGDKVKQGALLLEFDMEKIKEAGFPLTTPVLVSNMNQFISLKATEDKKVKAGDTLLTIV</sequence>
<dbReference type="Proteomes" id="UP001163115">
    <property type="component" value="Chromosome"/>
</dbReference>
<evidence type="ECO:0000256" key="9">
    <source>
        <dbReference type="ARBA" id="ARBA00022989"/>
    </source>
</evidence>
<feature type="transmembrane region" description="Helical" evidence="12">
    <location>
        <begin position="277"/>
        <end position="298"/>
    </location>
</feature>
<dbReference type="EC" id="2.7.1.-" evidence="16"/>
<evidence type="ECO:0000256" key="3">
    <source>
        <dbReference type="ARBA" id="ARBA00022475"/>
    </source>
</evidence>
<evidence type="ECO:0000259" key="13">
    <source>
        <dbReference type="PROSITE" id="PS51093"/>
    </source>
</evidence>
<evidence type="ECO:0000259" key="15">
    <source>
        <dbReference type="PROSITE" id="PS51103"/>
    </source>
</evidence>
<evidence type="ECO:0000256" key="12">
    <source>
        <dbReference type="SAM" id="Phobius"/>
    </source>
</evidence>
<feature type="transmembrane region" description="Helical" evidence="12">
    <location>
        <begin position="305"/>
        <end position="333"/>
    </location>
</feature>
<dbReference type="InterPro" id="IPR036878">
    <property type="entry name" value="Glu_permease_IIB"/>
</dbReference>
<evidence type="ECO:0000256" key="10">
    <source>
        <dbReference type="ARBA" id="ARBA00023136"/>
    </source>
</evidence>
<dbReference type="PANTHER" id="PTHR30175:SF1">
    <property type="entry name" value="PTS SYSTEM ARBUTIN-, CELLOBIOSE-, AND SALICIN-SPECIFIC EIIBC COMPONENT-RELATED"/>
    <property type="match status" value="1"/>
</dbReference>
<keyword evidence="10 12" id="KW-0472">Membrane</keyword>
<evidence type="ECO:0000313" key="17">
    <source>
        <dbReference type="Proteomes" id="UP001163115"/>
    </source>
</evidence>
<dbReference type="EMBL" id="CP113524">
    <property type="protein sequence ID" value="WAJ23741.1"/>
    <property type="molecule type" value="Genomic_DNA"/>
</dbReference>
<feature type="transmembrane region" description="Helical" evidence="12">
    <location>
        <begin position="106"/>
        <end position="131"/>
    </location>
</feature>
<protein>
    <submittedName>
        <fullName evidence="16">Beta-glucoside-specific PTS transporter subunit IIABC</fullName>
        <ecNumber evidence="16">2.7.1.-</ecNumber>
    </submittedName>
</protein>
<evidence type="ECO:0000256" key="1">
    <source>
        <dbReference type="ARBA" id="ARBA00004651"/>
    </source>
</evidence>
<dbReference type="Pfam" id="PF00358">
    <property type="entry name" value="PTS_EIIA_1"/>
    <property type="match status" value="1"/>
</dbReference>
<dbReference type="SUPFAM" id="SSF55604">
    <property type="entry name" value="Glucose permease domain IIB"/>
    <property type="match status" value="1"/>
</dbReference>
<keyword evidence="8" id="KW-0418">Kinase</keyword>
<feature type="transmembrane region" description="Helical" evidence="12">
    <location>
        <begin position="353"/>
        <end position="372"/>
    </location>
</feature>
<dbReference type="InterPro" id="IPR018113">
    <property type="entry name" value="PTrfase_EIIB_Cys"/>
</dbReference>
<dbReference type="InterPro" id="IPR011055">
    <property type="entry name" value="Dup_hybrid_motif"/>
</dbReference>
<proteinExistence type="predicted"/>
<dbReference type="NCBIfam" id="TIGR01995">
    <property type="entry name" value="PTS-II-ABC-beta"/>
    <property type="match status" value="1"/>
</dbReference>
<dbReference type="PROSITE" id="PS51103">
    <property type="entry name" value="PTS_EIIC_TYPE_1"/>
    <property type="match status" value="1"/>
</dbReference>
<dbReference type="PROSITE" id="PS00371">
    <property type="entry name" value="PTS_EIIA_TYPE_1_HIS"/>
    <property type="match status" value="1"/>
</dbReference>
<dbReference type="SUPFAM" id="SSF51261">
    <property type="entry name" value="Duplicated hybrid motif"/>
    <property type="match status" value="1"/>
</dbReference>
<dbReference type="Pfam" id="PF02378">
    <property type="entry name" value="PTS_EIIC"/>
    <property type="match status" value="1"/>
</dbReference>
<keyword evidence="7 12" id="KW-0812">Transmembrane</keyword>
<gene>
    <name evidence="16" type="ORF">OW255_19655</name>
</gene>
<keyword evidence="4" id="KW-0762">Sugar transport</keyword>
<evidence type="ECO:0000256" key="2">
    <source>
        <dbReference type="ARBA" id="ARBA00022448"/>
    </source>
</evidence>
<dbReference type="InterPro" id="IPR013013">
    <property type="entry name" value="PTS_EIIC_1"/>
</dbReference>
<dbReference type="InterPro" id="IPR001996">
    <property type="entry name" value="PTS_IIB_1"/>
</dbReference>
<evidence type="ECO:0000256" key="7">
    <source>
        <dbReference type="ARBA" id="ARBA00022692"/>
    </source>
</evidence>
<dbReference type="PROSITE" id="PS01035">
    <property type="entry name" value="PTS_EIIB_TYPE_1_CYS"/>
    <property type="match status" value="1"/>
</dbReference>
<feature type="domain" description="PTS EIIC type-1" evidence="15">
    <location>
        <begin position="105"/>
        <end position="460"/>
    </location>
</feature>
<dbReference type="NCBIfam" id="TIGR00830">
    <property type="entry name" value="PTBA"/>
    <property type="match status" value="1"/>
</dbReference>
<evidence type="ECO:0000256" key="5">
    <source>
        <dbReference type="ARBA" id="ARBA00022679"/>
    </source>
</evidence>
<feature type="transmembrane region" description="Helical" evidence="12">
    <location>
        <begin position="143"/>
        <end position="162"/>
    </location>
</feature>
<dbReference type="RefSeq" id="WP_268115092.1">
    <property type="nucleotide sequence ID" value="NZ_CP113524.1"/>
</dbReference>
<dbReference type="Gene3D" id="3.30.1360.60">
    <property type="entry name" value="Glucose permease domain IIB"/>
    <property type="match status" value="1"/>
</dbReference>
<dbReference type="InterPro" id="IPR011297">
    <property type="entry name" value="PTS_IIABC_b_glu"/>
</dbReference>
<reference evidence="16" key="1">
    <citation type="submission" date="2022-11" db="EMBL/GenBank/DDBJ databases">
        <title>Lacrimispora xylanolytica sy1, complete genome.</title>
        <authorList>
            <person name="Choi S."/>
        </authorList>
    </citation>
    <scope>NUCLEOTIDE SEQUENCE</scope>
    <source>
        <strain evidence="16">Sy1</strain>
    </source>
</reference>
<evidence type="ECO:0000256" key="6">
    <source>
        <dbReference type="ARBA" id="ARBA00022683"/>
    </source>
</evidence>
<organism evidence="16 17">
    <name type="scientific">Lacrimispora xylanolytica</name>
    <dbReference type="NCBI Taxonomy" id="29375"/>
    <lineage>
        <taxon>Bacteria</taxon>
        <taxon>Bacillati</taxon>
        <taxon>Bacillota</taxon>
        <taxon>Clostridia</taxon>
        <taxon>Lachnospirales</taxon>
        <taxon>Lachnospiraceae</taxon>
        <taxon>Lacrimispora</taxon>
    </lineage>
</organism>
<dbReference type="InterPro" id="IPR003352">
    <property type="entry name" value="PTS_EIIC"/>
</dbReference>
<evidence type="ECO:0000259" key="14">
    <source>
        <dbReference type="PROSITE" id="PS51098"/>
    </source>
</evidence>
<dbReference type="PANTHER" id="PTHR30175">
    <property type="entry name" value="PHOSPHOTRANSFERASE SYSTEM TRANSPORT PROTEIN"/>
    <property type="match status" value="1"/>
</dbReference>
<keyword evidence="3" id="KW-1003">Cell membrane</keyword>
<keyword evidence="6" id="KW-0598">Phosphotransferase system</keyword>
<dbReference type="PROSITE" id="PS51093">
    <property type="entry name" value="PTS_EIIA_TYPE_1"/>
    <property type="match status" value="1"/>
</dbReference>
<feature type="transmembrane region" description="Helical" evidence="12">
    <location>
        <begin position="427"/>
        <end position="449"/>
    </location>
</feature>
<feature type="active site" description="Phosphocysteine intermediate; for EIIB activity" evidence="11">
    <location>
        <position position="28"/>
    </location>
</feature>
<feature type="transmembrane region" description="Helical" evidence="12">
    <location>
        <begin position="206"/>
        <end position="227"/>
    </location>
</feature>